<dbReference type="EMBL" id="JARGDH010000005">
    <property type="protein sequence ID" value="KAL0267000.1"/>
    <property type="molecule type" value="Genomic_DNA"/>
</dbReference>
<protein>
    <recommendedName>
        <fullName evidence="2">RHD domain-containing protein</fullName>
    </recommendedName>
</protein>
<dbReference type="GO" id="GO:0005737">
    <property type="term" value="C:cytoplasm"/>
    <property type="evidence" value="ECO:0007669"/>
    <property type="project" value="InterPro"/>
</dbReference>
<dbReference type="InterPro" id="IPR037059">
    <property type="entry name" value="RHD_DNA_bind_dom_sf"/>
</dbReference>
<dbReference type="FunFam" id="2.60.40.10:FF:000046">
    <property type="entry name" value="Nuclear factor NF-kappa-B p105 subunit"/>
    <property type="match status" value="1"/>
</dbReference>
<dbReference type="InterPro" id="IPR011363">
    <property type="entry name" value="Dif"/>
</dbReference>
<dbReference type="InterPro" id="IPR008967">
    <property type="entry name" value="p53-like_TF_DNA-bd_sf"/>
</dbReference>
<dbReference type="GO" id="GO:0008063">
    <property type="term" value="P:Toll signaling pathway"/>
    <property type="evidence" value="ECO:0007669"/>
    <property type="project" value="UniProtKB-ARBA"/>
</dbReference>
<dbReference type="InterPro" id="IPR002909">
    <property type="entry name" value="IPT_dom"/>
</dbReference>
<dbReference type="PRINTS" id="PR00057">
    <property type="entry name" value="NFKBTNSCPFCT"/>
</dbReference>
<feature type="region of interest" description="Disordered" evidence="1">
    <location>
        <begin position="329"/>
        <end position="359"/>
    </location>
</feature>
<dbReference type="InterPro" id="IPR032397">
    <property type="entry name" value="RHD_dimer"/>
</dbReference>
<accession>A0AAW2HB42</accession>
<dbReference type="InterPro" id="IPR033926">
    <property type="entry name" value="IPT_NFkappaB"/>
</dbReference>
<dbReference type="GO" id="GO:0048935">
    <property type="term" value="P:peripheral nervous system neuron development"/>
    <property type="evidence" value="ECO:0007669"/>
    <property type="project" value="UniProtKB-ARBA"/>
</dbReference>
<dbReference type="PIRSF" id="PIRSF001716">
    <property type="entry name" value="Dorsal"/>
    <property type="match status" value="1"/>
</dbReference>
<dbReference type="FunFam" id="2.60.40.340:FF:000006">
    <property type="entry name" value="Dorsal isoform 1-B"/>
    <property type="match status" value="1"/>
</dbReference>
<dbReference type="Gene3D" id="2.60.40.10">
    <property type="entry name" value="Immunoglobulins"/>
    <property type="match status" value="1"/>
</dbReference>
<dbReference type="Pfam" id="PF16179">
    <property type="entry name" value="RHD_dimer"/>
    <property type="match status" value="1"/>
</dbReference>
<comment type="caution">
    <text evidence="3">The sequence shown here is derived from an EMBL/GenBank/DDBJ whole genome shotgun (WGS) entry which is preliminary data.</text>
</comment>
<dbReference type="CDD" id="cd01177">
    <property type="entry name" value="IPT_NFkappaB"/>
    <property type="match status" value="1"/>
</dbReference>
<dbReference type="GO" id="GO:0033554">
    <property type="term" value="P:cellular response to stress"/>
    <property type="evidence" value="ECO:0007669"/>
    <property type="project" value="TreeGrafter"/>
</dbReference>
<dbReference type="EMBL" id="JARGDH010000005">
    <property type="protein sequence ID" value="KAL0267001.1"/>
    <property type="molecule type" value="Genomic_DNA"/>
</dbReference>
<dbReference type="PROSITE" id="PS01204">
    <property type="entry name" value="REL_1"/>
    <property type="match status" value="1"/>
</dbReference>
<dbReference type="GO" id="GO:0002225">
    <property type="term" value="P:positive regulation of antimicrobial peptide production"/>
    <property type="evidence" value="ECO:0007669"/>
    <property type="project" value="UniProtKB-ARBA"/>
</dbReference>
<dbReference type="SUPFAM" id="SSF49417">
    <property type="entry name" value="p53-like transcription factors"/>
    <property type="match status" value="1"/>
</dbReference>
<reference evidence="3" key="1">
    <citation type="journal article" date="2024" name="Gigascience">
        <title>Chromosome-level genome of the poultry shaft louse Menopon gallinae provides insight into the host-switching and adaptive evolution of parasitic lice.</title>
        <authorList>
            <person name="Xu Y."/>
            <person name="Ma L."/>
            <person name="Liu S."/>
            <person name="Liang Y."/>
            <person name="Liu Q."/>
            <person name="He Z."/>
            <person name="Tian L."/>
            <person name="Duan Y."/>
            <person name="Cai W."/>
            <person name="Li H."/>
            <person name="Song F."/>
        </authorList>
    </citation>
    <scope>NUCLEOTIDE SEQUENCE</scope>
    <source>
        <strain evidence="3">Cailab_2023a</strain>
    </source>
</reference>
<dbReference type="Gene3D" id="2.60.40.340">
    <property type="entry name" value="Rel homology domain (RHD), DNA-binding domain"/>
    <property type="match status" value="1"/>
</dbReference>
<dbReference type="GO" id="GO:0034097">
    <property type="term" value="P:response to cytokine"/>
    <property type="evidence" value="ECO:0007669"/>
    <property type="project" value="TreeGrafter"/>
</dbReference>
<proteinExistence type="predicted"/>
<dbReference type="AlphaFoldDB" id="A0AAW2HB42"/>
<dbReference type="GO" id="GO:0001228">
    <property type="term" value="F:DNA-binding transcription activator activity, RNA polymerase II-specific"/>
    <property type="evidence" value="ECO:0007669"/>
    <property type="project" value="UniProtKB-ARBA"/>
</dbReference>
<dbReference type="GO" id="GO:0038061">
    <property type="term" value="P:non-canonical NF-kappaB signal transduction"/>
    <property type="evidence" value="ECO:0007669"/>
    <property type="project" value="TreeGrafter"/>
</dbReference>
<dbReference type="PANTHER" id="PTHR24169">
    <property type="entry name" value="NUCLEAR FACTOR NF-KAPPA-B PROTEIN"/>
    <property type="match status" value="1"/>
</dbReference>
<evidence type="ECO:0000256" key="1">
    <source>
        <dbReference type="SAM" id="MobiDB-lite"/>
    </source>
</evidence>
<dbReference type="GO" id="GO:0005654">
    <property type="term" value="C:nucleoplasm"/>
    <property type="evidence" value="ECO:0007669"/>
    <property type="project" value="UniProtKB-ARBA"/>
</dbReference>
<dbReference type="InterPro" id="IPR013783">
    <property type="entry name" value="Ig-like_fold"/>
</dbReference>
<organism evidence="3">
    <name type="scientific">Menopon gallinae</name>
    <name type="common">poultry shaft louse</name>
    <dbReference type="NCBI Taxonomy" id="328185"/>
    <lineage>
        <taxon>Eukaryota</taxon>
        <taxon>Metazoa</taxon>
        <taxon>Ecdysozoa</taxon>
        <taxon>Arthropoda</taxon>
        <taxon>Hexapoda</taxon>
        <taxon>Insecta</taxon>
        <taxon>Pterygota</taxon>
        <taxon>Neoptera</taxon>
        <taxon>Paraneoptera</taxon>
        <taxon>Psocodea</taxon>
        <taxon>Troctomorpha</taxon>
        <taxon>Phthiraptera</taxon>
        <taxon>Amblycera</taxon>
        <taxon>Menoponidae</taxon>
        <taxon>Menopon</taxon>
    </lineage>
</organism>
<gene>
    <name evidence="3" type="ORF">PYX00_009388</name>
</gene>
<dbReference type="SUPFAM" id="SSF81296">
    <property type="entry name" value="E set domains"/>
    <property type="match status" value="1"/>
</dbReference>
<dbReference type="PANTHER" id="PTHR24169:SF25">
    <property type="entry name" value="DORSAL-RELATED IMMUNITY FACTOR DIF-RELATED"/>
    <property type="match status" value="1"/>
</dbReference>
<dbReference type="InterPro" id="IPR030492">
    <property type="entry name" value="RHD_CS"/>
</dbReference>
<evidence type="ECO:0000259" key="2">
    <source>
        <dbReference type="PROSITE" id="PS50254"/>
    </source>
</evidence>
<dbReference type="InterPro" id="IPR011539">
    <property type="entry name" value="RHD_DNA_bind_dom"/>
</dbReference>
<evidence type="ECO:0000313" key="3">
    <source>
        <dbReference type="EMBL" id="KAL0267001.1"/>
    </source>
</evidence>
<dbReference type="GO" id="GO:0035206">
    <property type="term" value="P:regulation of hemocyte proliferation"/>
    <property type="evidence" value="ECO:0007669"/>
    <property type="project" value="UniProtKB-ARBA"/>
</dbReference>
<dbReference type="GO" id="GO:0000978">
    <property type="term" value="F:RNA polymerase II cis-regulatory region sequence-specific DNA binding"/>
    <property type="evidence" value="ECO:0007669"/>
    <property type="project" value="TreeGrafter"/>
</dbReference>
<dbReference type="SMART" id="SM00429">
    <property type="entry name" value="IPT"/>
    <property type="match status" value="1"/>
</dbReference>
<dbReference type="GO" id="GO:0007249">
    <property type="term" value="P:canonical NF-kappaB signal transduction"/>
    <property type="evidence" value="ECO:0007669"/>
    <property type="project" value="UniProtKB-ARBA"/>
</dbReference>
<dbReference type="GO" id="GO:0045087">
    <property type="term" value="P:innate immune response"/>
    <property type="evidence" value="ECO:0007669"/>
    <property type="project" value="TreeGrafter"/>
</dbReference>
<sequence length="615" mass="67676">MEAEQSSDVNISDVIEVIETDEMYAGGPGNGADADSRRPRAYVKIIEQPASKALRFRYECEGRSAGSIPGVNSTHENKTYPGIQIVGHHGRAVVVVSCVTKDAPYRPHPHNLVGKEGCNRGVCTLKMHTDTITFSNLGIQCVKKKDIEEALKVREEIRVDPFRTGFSHKTQPSSIDLNSVRLCFQVFLEGPKKEEYTIPLRPVVSDPIYDKKAMSDLTICKLSDCSATVAGGKEIILLCEKVAKEDIQVRFYEERDGELYWEGQGDFQPTQVHKQVAISFRTPKYKNIEIDKPVNVWVQLRRPSDGAVSESVPFQFIPLDSDPAILKRKRQKYDGESSPQNVLRPPQDDDSRSTYIGNLSPERGYHVLQVKREPSEHSPINYNYGGSVSPMYAGTSPGSSSPHNAPSPVPCPSFVNMNVFRHNSGGGLLEVKPRSVNPFKPEALYPGTSKQPGVDAAAAAAMPYRNMFPVNFAENELAETGSYVQQDLTGLAGKIGSTNMGTGCPVGILSKSENDTNRSQFPVETGNTVLDMDSHQYSLDLNLGHLDSAELTRMAMMTDANLSENLSSNLTLDEKTTKSGMDCDQGNMTDSFTRVANNVIQELVSLGDMNQQSQQ</sequence>
<dbReference type="InterPro" id="IPR014756">
    <property type="entry name" value="Ig_E-set"/>
</dbReference>
<name>A0AAW2HB42_9NEOP</name>
<feature type="domain" description="RHD" evidence="2">
    <location>
        <begin position="38"/>
        <end position="215"/>
    </location>
</feature>
<dbReference type="Pfam" id="PF00554">
    <property type="entry name" value="RHD_DNA_bind"/>
    <property type="match status" value="1"/>
</dbReference>
<dbReference type="PROSITE" id="PS50254">
    <property type="entry name" value="REL_2"/>
    <property type="match status" value="1"/>
</dbReference>
<dbReference type="InterPro" id="IPR000451">
    <property type="entry name" value="NFkB/Dor"/>
</dbReference>